<dbReference type="Proteomes" id="UP000276232">
    <property type="component" value="Unassembled WGS sequence"/>
</dbReference>
<evidence type="ECO:0000256" key="2">
    <source>
        <dbReference type="ARBA" id="ARBA00008814"/>
    </source>
</evidence>
<evidence type="ECO:0000313" key="7">
    <source>
        <dbReference type="EMBL" id="ROP45814.1"/>
    </source>
</evidence>
<comment type="subcellular location">
    <subcellularLocation>
        <location evidence="1">Cell envelope</location>
    </subcellularLocation>
</comment>
<evidence type="ECO:0000256" key="5">
    <source>
        <dbReference type="SAM" id="SignalP"/>
    </source>
</evidence>
<dbReference type="GO" id="GO:0030288">
    <property type="term" value="C:outer membrane-bounded periplasmic space"/>
    <property type="evidence" value="ECO:0007669"/>
    <property type="project" value="TreeGrafter"/>
</dbReference>
<protein>
    <submittedName>
        <fullName evidence="7">Iron complex transport system substrate-binding protein</fullName>
    </submittedName>
</protein>
<keyword evidence="4 5" id="KW-0732">Signal</keyword>
<name>A0A3N1HTG2_9ACTN</name>
<feature type="chain" id="PRO_5018069842" evidence="5">
    <location>
        <begin position="24"/>
        <end position="352"/>
    </location>
</feature>
<dbReference type="EMBL" id="RJKN01000001">
    <property type="protein sequence ID" value="ROP45814.1"/>
    <property type="molecule type" value="Genomic_DNA"/>
</dbReference>
<dbReference type="FunCoup" id="A0A3N1HTG2">
    <property type="interactions" value="4"/>
</dbReference>
<dbReference type="AlphaFoldDB" id="A0A3N1HTG2"/>
<dbReference type="InParanoid" id="A0A3N1HTG2"/>
<sequence>MPRTTLRLLPAAAAVLLLLPACGSDDAGTSDEGAAPSGGTTAAAAWEPVTIESALGPAVIEEAPERVVTWGWGTTDAAIALGVVPVAIPTQTYGGDEEGVLPWVRTALDEAGAEVPTLLTEGEEPPYEEILAADPDVILAQYSGLTQEQFDRLEAIAPVVAYPDQPWSTPWRDVVTTAGEALGREAEAEQVLADIDEQVSAAAAEHPEFEGSTIAAVYDLDAFYVYLPADPRVGFLEDLGFETAPSVTDLDTGESTFFFTLSPERTDELTADVLLNYADTPEAQDTFLAKPSTQALPQYAGDGIALVTGQSLVSSVSPPTALSATYGLDEIVETLAAAVAGEGYGAGATTVS</sequence>
<dbReference type="PROSITE" id="PS50983">
    <property type="entry name" value="FE_B12_PBP"/>
    <property type="match status" value="1"/>
</dbReference>
<dbReference type="OrthoDB" id="1846031at2"/>
<dbReference type="PANTHER" id="PTHR30532">
    <property type="entry name" value="IRON III DICITRATE-BINDING PERIPLASMIC PROTEIN"/>
    <property type="match status" value="1"/>
</dbReference>
<dbReference type="GO" id="GO:1901678">
    <property type="term" value="P:iron coordination entity transport"/>
    <property type="evidence" value="ECO:0007669"/>
    <property type="project" value="UniProtKB-ARBA"/>
</dbReference>
<keyword evidence="3" id="KW-0813">Transport</keyword>
<dbReference type="Gene3D" id="3.40.50.1980">
    <property type="entry name" value="Nitrogenase molybdenum iron protein domain"/>
    <property type="match status" value="2"/>
</dbReference>
<accession>A0A3N1HTG2</accession>
<feature type="signal peptide" evidence="5">
    <location>
        <begin position="1"/>
        <end position="23"/>
    </location>
</feature>
<dbReference type="InterPro" id="IPR051313">
    <property type="entry name" value="Bact_iron-sidero_bind"/>
</dbReference>
<keyword evidence="8" id="KW-1185">Reference proteome</keyword>
<comment type="similarity">
    <text evidence="2">Belongs to the bacterial solute-binding protein 8 family.</text>
</comment>
<dbReference type="Pfam" id="PF01497">
    <property type="entry name" value="Peripla_BP_2"/>
    <property type="match status" value="1"/>
</dbReference>
<evidence type="ECO:0000259" key="6">
    <source>
        <dbReference type="PROSITE" id="PS50983"/>
    </source>
</evidence>
<gene>
    <name evidence="7" type="ORF">EDC03_0423</name>
</gene>
<feature type="domain" description="Fe/B12 periplasmic-binding" evidence="6">
    <location>
        <begin position="66"/>
        <end position="339"/>
    </location>
</feature>
<evidence type="ECO:0000256" key="3">
    <source>
        <dbReference type="ARBA" id="ARBA00022448"/>
    </source>
</evidence>
<reference evidence="7 8" key="1">
    <citation type="journal article" date="2015" name="Stand. Genomic Sci.">
        <title>Genomic Encyclopedia of Bacterial and Archaeal Type Strains, Phase III: the genomes of soil and plant-associated and newly described type strains.</title>
        <authorList>
            <person name="Whitman W.B."/>
            <person name="Woyke T."/>
            <person name="Klenk H.P."/>
            <person name="Zhou Y."/>
            <person name="Lilburn T.G."/>
            <person name="Beck B.J."/>
            <person name="De Vos P."/>
            <person name="Vandamme P."/>
            <person name="Eisen J.A."/>
            <person name="Garrity G."/>
            <person name="Hugenholtz P."/>
            <person name="Kyrpides N.C."/>
        </authorList>
    </citation>
    <scope>NUCLEOTIDE SEQUENCE [LARGE SCALE GENOMIC DNA]</scope>
    <source>
        <strain evidence="7 8">CECT 7306</strain>
    </source>
</reference>
<organism evidence="7 8">
    <name type="scientific">Pseudokineococcus lusitanus</name>
    <dbReference type="NCBI Taxonomy" id="763993"/>
    <lineage>
        <taxon>Bacteria</taxon>
        <taxon>Bacillati</taxon>
        <taxon>Actinomycetota</taxon>
        <taxon>Actinomycetes</taxon>
        <taxon>Kineosporiales</taxon>
        <taxon>Kineosporiaceae</taxon>
        <taxon>Pseudokineococcus</taxon>
    </lineage>
</organism>
<evidence type="ECO:0000256" key="1">
    <source>
        <dbReference type="ARBA" id="ARBA00004196"/>
    </source>
</evidence>
<evidence type="ECO:0000256" key="4">
    <source>
        <dbReference type="ARBA" id="ARBA00022729"/>
    </source>
</evidence>
<dbReference type="CDD" id="cd01146">
    <property type="entry name" value="FhuD"/>
    <property type="match status" value="1"/>
</dbReference>
<dbReference type="InterPro" id="IPR002491">
    <property type="entry name" value="ABC_transptr_periplasmic_BD"/>
</dbReference>
<dbReference type="PANTHER" id="PTHR30532:SF24">
    <property type="entry name" value="FERRIC ENTEROBACTIN-BINDING PERIPLASMIC PROTEIN FEPB"/>
    <property type="match status" value="1"/>
</dbReference>
<dbReference type="SUPFAM" id="SSF53807">
    <property type="entry name" value="Helical backbone' metal receptor"/>
    <property type="match status" value="1"/>
</dbReference>
<dbReference type="RefSeq" id="WP_123378511.1">
    <property type="nucleotide sequence ID" value="NZ_RJKN01000001.1"/>
</dbReference>
<comment type="caution">
    <text evidence="7">The sequence shown here is derived from an EMBL/GenBank/DDBJ whole genome shotgun (WGS) entry which is preliminary data.</text>
</comment>
<evidence type="ECO:0000313" key="8">
    <source>
        <dbReference type="Proteomes" id="UP000276232"/>
    </source>
</evidence>
<proteinExistence type="inferred from homology"/>